<protein>
    <recommendedName>
        <fullName evidence="8">Hydroxylysine kinase</fullName>
        <ecNumber evidence="7">2.7.1.81</ecNumber>
    </recommendedName>
</protein>
<feature type="domain" description="Aminoglycoside phosphotransferase" evidence="9">
    <location>
        <begin position="43"/>
        <end position="264"/>
    </location>
</feature>
<evidence type="ECO:0000256" key="7">
    <source>
        <dbReference type="ARBA" id="ARBA00038873"/>
    </source>
</evidence>
<gene>
    <name evidence="10" type="ORF">CT19425_30663</name>
</gene>
<evidence type="ECO:0000256" key="1">
    <source>
        <dbReference type="ARBA" id="ARBA00004496"/>
    </source>
</evidence>
<evidence type="ECO:0000256" key="8">
    <source>
        <dbReference type="ARBA" id="ARBA00040505"/>
    </source>
</evidence>
<dbReference type="InterPro" id="IPR050249">
    <property type="entry name" value="Pseudomonas-type_ThrB"/>
</dbReference>
<evidence type="ECO:0000259" key="9">
    <source>
        <dbReference type="Pfam" id="PF01636"/>
    </source>
</evidence>
<organism evidence="10 11">
    <name type="scientific">Cupriavidus taiwanensis</name>
    <dbReference type="NCBI Taxonomy" id="164546"/>
    <lineage>
        <taxon>Bacteria</taxon>
        <taxon>Pseudomonadati</taxon>
        <taxon>Pseudomonadota</taxon>
        <taxon>Betaproteobacteria</taxon>
        <taxon>Burkholderiales</taxon>
        <taxon>Burkholderiaceae</taxon>
        <taxon>Cupriavidus</taxon>
    </lineage>
</organism>
<keyword evidence="4" id="KW-0418">Kinase</keyword>
<evidence type="ECO:0000256" key="3">
    <source>
        <dbReference type="ARBA" id="ARBA00022679"/>
    </source>
</evidence>
<evidence type="ECO:0000313" key="10">
    <source>
        <dbReference type="EMBL" id="SPK71439.1"/>
    </source>
</evidence>
<evidence type="ECO:0000256" key="5">
    <source>
        <dbReference type="ARBA" id="ARBA00036820"/>
    </source>
</evidence>
<dbReference type="EC" id="2.7.1.81" evidence="7"/>
<dbReference type="GO" id="GO:0047992">
    <property type="term" value="F:hydroxylysine kinase activity"/>
    <property type="evidence" value="ECO:0007669"/>
    <property type="project" value="UniProtKB-EC"/>
</dbReference>
<dbReference type="PANTHER" id="PTHR21064:SF1">
    <property type="entry name" value="HYDROXYLYSINE KINASE"/>
    <property type="match status" value="1"/>
</dbReference>
<dbReference type="InterPro" id="IPR002575">
    <property type="entry name" value="Aminoglycoside_PTrfase"/>
</dbReference>
<keyword evidence="3" id="KW-0808">Transferase</keyword>
<evidence type="ECO:0000256" key="4">
    <source>
        <dbReference type="ARBA" id="ARBA00022777"/>
    </source>
</evidence>
<comment type="catalytic activity">
    <reaction evidence="5">
        <text>(5R)-5-hydroxy-L-lysine + GTP = (5R)-5-phosphooxy-L-lysine + GDP + H(+)</text>
        <dbReference type="Rhea" id="RHEA:19049"/>
        <dbReference type="ChEBI" id="CHEBI:15378"/>
        <dbReference type="ChEBI" id="CHEBI:37565"/>
        <dbReference type="ChEBI" id="CHEBI:57882"/>
        <dbReference type="ChEBI" id="CHEBI:58189"/>
        <dbReference type="ChEBI" id="CHEBI:58357"/>
        <dbReference type="EC" id="2.7.1.81"/>
    </reaction>
</comment>
<accession>A0A375ID28</accession>
<dbReference type="Pfam" id="PF01636">
    <property type="entry name" value="APH"/>
    <property type="match status" value="1"/>
</dbReference>
<dbReference type="AlphaFoldDB" id="A0A375ID28"/>
<evidence type="ECO:0000256" key="6">
    <source>
        <dbReference type="ARBA" id="ARBA00037368"/>
    </source>
</evidence>
<comment type="function">
    <text evidence="6">Catalyzes the GTP-dependent phosphorylation of 5-hydroxy-L-lysine.</text>
</comment>
<reference evidence="10 11" key="1">
    <citation type="submission" date="2018-01" db="EMBL/GenBank/DDBJ databases">
        <authorList>
            <person name="Gaut B.S."/>
            <person name="Morton B.R."/>
            <person name="Clegg M.T."/>
            <person name="Duvall M.R."/>
        </authorList>
    </citation>
    <scope>NUCLEOTIDE SEQUENCE [LARGE SCALE GENOMIC DNA]</scope>
    <source>
        <strain evidence="10">Cupriavidus taiwanensis LMG 19425</strain>
    </source>
</reference>
<dbReference type="EMBL" id="LT991976">
    <property type="protein sequence ID" value="SPK71439.1"/>
    <property type="molecule type" value="Genomic_DNA"/>
</dbReference>
<dbReference type="SUPFAM" id="SSF56112">
    <property type="entry name" value="Protein kinase-like (PK-like)"/>
    <property type="match status" value="1"/>
</dbReference>
<dbReference type="Proteomes" id="UP000255505">
    <property type="component" value="Chromosome I"/>
</dbReference>
<dbReference type="PANTHER" id="PTHR21064">
    <property type="entry name" value="AMINOGLYCOSIDE PHOSPHOTRANSFERASE DOMAIN-CONTAINING PROTEIN-RELATED"/>
    <property type="match status" value="1"/>
</dbReference>
<keyword evidence="2" id="KW-0963">Cytoplasm</keyword>
<name>A0A375ID28_9BURK</name>
<comment type="subcellular location">
    <subcellularLocation>
        <location evidence="1">Cytoplasm</location>
    </subcellularLocation>
</comment>
<dbReference type="Gene3D" id="3.90.1200.10">
    <property type="match status" value="1"/>
</dbReference>
<dbReference type="InterPro" id="IPR011009">
    <property type="entry name" value="Kinase-like_dom_sf"/>
</dbReference>
<sequence length="352" mass="38614">MMPENRPIAAAALSTAAPSLVLDEVGALVSRLYGIDGSVKSLAGERDQNCCIETADGARYVVKISNPSEPVSVVDFQIAALNHIARVSPDQPVPRVVRTLSGRTRDTVALAGGLQTTVRMLTYLDGVQIRETPRTAAQRRAMGTVLANLNLALRDFTHPSAMHNLLWNVSAAHRLTAKLDGIVDAPRRALAESFMTRFTDHVLPRLAAVRAQVIHNDYHFYNVLVAPDDHERILGIIDFGDMLYAPLVGEVATAAAFHMTGNADPFDGPAQFVGAYHATLPLSEIEQDIVTDLMATRHLITALISEWRAARYPENRAYIMRHNPAAWEALSQMADLSRNEARDRLLTEVRKG</sequence>
<dbReference type="GO" id="GO:0005737">
    <property type="term" value="C:cytoplasm"/>
    <property type="evidence" value="ECO:0007669"/>
    <property type="project" value="UniProtKB-SubCell"/>
</dbReference>
<proteinExistence type="predicted"/>
<evidence type="ECO:0000313" key="11">
    <source>
        <dbReference type="Proteomes" id="UP000255505"/>
    </source>
</evidence>
<evidence type="ECO:0000256" key="2">
    <source>
        <dbReference type="ARBA" id="ARBA00022490"/>
    </source>
</evidence>